<evidence type="ECO:0000313" key="4">
    <source>
        <dbReference type="EMBL" id="CAG7823335.1"/>
    </source>
</evidence>
<dbReference type="InterPro" id="IPR059049">
    <property type="entry name" value="TSEN34_N"/>
</dbReference>
<dbReference type="GO" id="GO:0000379">
    <property type="term" value="P:tRNA-type intron splice site recognition and cleavage"/>
    <property type="evidence" value="ECO:0007669"/>
    <property type="project" value="TreeGrafter"/>
</dbReference>
<feature type="domain" description="TSEN34 N-terminal" evidence="3">
    <location>
        <begin position="14"/>
        <end position="81"/>
    </location>
</feature>
<dbReference type="NCBIfam" id="TIGR00324">
    <property type="entry name" value="endA"/>
    <property type="match status" value="1"/>
</dbReference>
<evidence type="ECO:0000313" key="5">
    <source>
        <dbReference type="Proteomes" id="UP000708208"/>
    </source>
</evidence>
<dbReference type="Proteomes" id="UP000708208">
    <property type="component" value="Unassembled WGS sequence"/>
</dbReference>
<evidence type="ECO:0000256" key="1">
    <source>
        <dbReference type="ARBA" id="ARBA00023239"/>
    </source>
</evidence>
<comment type="caution">
    <text evidence="4">The sequence shown here is derived from an EMBL/GenBank/DDBJ whole genome shotgun (WGS) entry which is preliminary data.</text>
</comment>
<dbReference type="OrthoDB" id="48041at2759"/>
<dbReference type="AlphaFoldDB" id="A0A8J2PVN2"/>
<accession>A0A8J2PVN2</accession>
<feature type="domain" description="tRNA intron endonuclease catalytic" evidence="2">
    <location>
        <begin position="191"/>
        <end position="270"/>
    </location>
</feature>
<dbReference type="EMBL" id="CAJVCH010529128">
    <property type="protein sequence ID" value="CAG7823335.1"/>
    <property type="molecule type" value="Genomic_DNA"/>
</dbReference>
<evidence type="ECO:0000259" key="3">
    <source>
        <dbReference type="Pfam" id="PF26577"/>
    </source>
</evidence>
<evidence type="ECO:0000259" key="2">
    <source>
        <dbReference type="Pfam" id="PF01974"/>
    </source>
</evidence>
<keyword evidence="5" id="KW-1185">Reference proteome</keyword>
<reference evidence="4" key="1">
    <citation type="submission" date="2021-06" db="EMBL/GenBank/DDBJ databases">
        <authorList>
            <person name="Hodson N. C."/>
            <person name="Mongue J. A."/>
            <person name="Jaron S. K."/>
        </authorList>
    </citation>
    <scope>NUCLEOTIDE SEQUENCE</scope>
</reference>
<dbReference type="InterPro" id="IPR006677">
    <property type="entry name" value="tRNA_intron_Endonuc_cat-like"/>
</dbReference>
<dbReference type="CDD" id="cd22363">
    <property type="entry name" value="tRNA-intron_lyase_C"/>
    <property type="match status" value="1"/>
</dbReference>
<dbReference type="InterPro" id="IPR006676">
    <property type="entry name" value="tRNA_splic"/>
</dbReference>
<dbReference type="Pfam" id="PF01974">
    <property type="entry name" value="tRNA_int_endo"/>
    <property type="match status" value="1"/>
</dbReference>
<dbReference type="PANTHER" id="PTHR13070">
    <property type="entry name" value="TRNA-SPLICING ENDONUCLEASE SUBUNIT SEN34-RELATED"/>
    <property type="match status" value="1"/>
</dbReference>
<protein>
    <submittedName>
        <fullName evidence="4">Uncharacterized protein</fullName>
    </submittedName>
</protein>
<name>A0A8J2PVN2_9HEXA</name>
<gene>
    <name evidence="4" type="ORF">AFUS01_LOCUS33557</name>
</gene>
<dbReference type="PANTHER" id="PTHR13070:SF0">
    <property type="entry name" value="TRNA-SPLICING ENDONUCLEASE SUBUNIT SEN34"/>
    <property type="match status" value="1"/>
</dbReference>
<keyword evidence="1" id="KW-0456">Lyase</keyword>
<dbReference type="GO" id="GO:0000213">
    <property type="term" value="F:tRNA-intron lyase activity"/>
    <property type="evidence" value="ECO:0007669"/>
    <property type="project" value="InterPro"/>
</dbReference>
<proteinExistence type="predicted"/>
<organism evidence="4 5">
    <name type="scientific">Allacma fusca</name>
    <dbReference type="NCBI Taxonomy" id="39272"/>
    <lineage>
        <taxon>Eukaryota</taxon>
        <taxon>Metazoa</taxon>
        <taxon>Ecdysozoa</taxon>
        <taxon>Arthropoda</taxon>
        <taxon>Hexapoda</taxon>
        <taxon>Collembola</taxon>
        <taxon>Symphypleona</taxon>
        <taxon>Sminthuridae</taxon>
        <taxon>Allacma</taxon>
    </lineage>
</organism>
<dbReference type="Pfam" id="PF26577">
    <property type="entry name" value="TSEN34_N"/>
    <property type="match status" value="1"/>
</dbReference>
<sequence>MIQEKNLRKDVVMIQIVVSHGVAHIWNAKDWLEAREVHRIIGSFDGAEGEGWTNEIHANLPFKLTMIEARYLVKKGVAEIYSVPCLNELNPGVDEDNVEERRQKKELESLEIYKKRKRAELEATVDKIIEGKRKKGKIVEDKELVIQEELEKYKEFPYKTIRLDLTDPWISEKDLVSYDFPEFTSELEKVRYRVFEDFHSNLKYFLTTGIKFGGDFIAYKGDPLNYHAEFIIMCEDTSRKFTDIHIISQCRLAIALKKKLLIATLKSETDELVYRLVSRSVEDENTLAE</sequence>